<dbReference type="PANTHER" id="PTHR34315">
    <property type="match status" value="1"/>
</dbReference>
<dbReference type="InterPro" id="IPR015889">
    <property type="entry name" value="Intradiol_dOase_core"/>
</dbReference>
<dbReference type="CDD" id="cd03457">
    <property type="entry name" value="intradiol_dioxygenase_like"/>
    <property type="match status" value="1"/>
</dbReference>
<feature type="chain" id="PRO_5040438291" description="Intradiol ring-cleavage dioxygenases domain-containing protein" evidence="1">
    <location>
        <begin position="19"/>
        <end position="354"/>
    </location>
</feature>
<dbReference type="Proteomes" id="UP000701341">
    <property type="component" value="Unassembled WGS sequence"/>
</dbReference>
<name>A0A9P5KZ41_PENCR</name>
<dbReference type="GO" id="GO:0016702">
    <property type="term" value="F:oxidoreductase activity, acting on single donors with incorporation of molecular oxygen, incorporation of two atoms of oxygen"/>
    <property type="evidence" value="ECO:0007669"/>
    <property type="project" value="InterPro"/>
</dbReference>
<organism evidence="2 3">
    <name type="scientific">Penicillium crustosum</name>
    <name type="common">Blue mold fungus</name>
    <dbReference type="NCBI Taxonomy" id="36656"/>
    <lineage>
        <taxon>Eukaryota</taxon>
        <taxon>Fungi</taxon>
        <taxon>Dikarya</taxon>
        <taxon>Ascomycota</taxon>
        <taxon>Pezizomycotina</taxon>
        <taxon>Eurotiomycetes</taxon>
        <taxon>Eurotiomycetidae</taxon>
        <taxon>Eurotiales</taxon>
        <taxon>Aspergillaceae</taxon>
        <taxon>Penicillium</taxon>
    </lineage>
</organism>
<comment type="caution">
    <text evidence="2">The sequence shown here is derived from an EMBL/GenBank/DDBJ whole genome shotgun (WGS) entry which is preliminary data.</text>
</comment>
<protein>
    <recommendedName>
        <fullName evidence="4">Intradiol ring-cleavage dioxygenases domain-containing protein</fullName>
    </recommendedName>
</protein>
<evidence type="ECO:0008006" key="4">
    <source>
        <dbReference type="Google" id="ProtNLM"/>
    </source>
</evidence>
<dbReference type="Gene3D" id="2.60.130.10">
    <property type="entry name" value="Aromatic compound dioxygenase"/>
    <property type="match status" value="1"/>
</dbReference>
<evidence type="ECO:0000256" key="1">
    <source>
        <dbReference type="SAM" id="SignalP"/>
    </source>
</evidence>
<feature type="signal peptide" evidence="1">
    <location>
        <begin position="1"/>
        <end position="18"/>
    </location>
</feature>
<dbReference type="PANTHER" id="PTHR34315:SF1">
    <property type="entry name" value="INTRADIOL RING-CLEAVAGE DIOXYGENASES DOMAIN-CONTAINING PROTEIN-RELATED"/>
    <property type="match status" value="1"/>
</dbReference>
<dbReference type="GO" id="GO:0005506">
    <property type="term" value="F:iron ion binding"/>
    <property type="evidence" value="ECO:0007669"/>
    <property type="project" value="InterPro"/>
</dbReference>
<evidence type="ECO:0000313" key="2">
    <source>
        <dbReference type="EMBL" id="KAF7526083.1"/>
    </source>
</evidence>
<dbReference type="SUPFAM" id="SSF49482">
    <property type="entry name" value="Aromatic compound dioxygenase"/>
    <property type="match status" value="1"/>
</dbReference>
<proteinExistence type="predicted"/>
<keyword evidence="3" id="KW-1185">Reference proteome</keyword>
<reference evidence="2" key="1">
    <citation type="submission" date="2020-02" db="EMBL/GenBank/DDBJ databases">
        <authorList>
            <person name="Lichtner F.J."/>
        </authorList>
    </citation>
    <scope>NUCLEOTIDE SEQUENCE</scope>
    <source>
        <strain evidence="2">G10</strain>
    </source>
</reference>
<sequence length="354" mass="38163">MQLSQLLWAAGLTALCVSAHPEVVDHSQVAHHRTHHVGTRSTACAAKLQTRREATLRRRQAHFAKRQVARGLSSSHSLKARNVFDTIQNTTCVLAPETVWGPYGIDGELHRHDVREGQAGVDLYLDIGIIDVETCEPLPDAWLSIWACNATGNYAGFTGIDPDTASTLDGWTTRTDGTTDDKTFLRGISRTDSAGMTEFLTIFPGYYISRTTHIHVTVQTNVTGKDTSYSAAGVQHLGQLFFDEDLINSVYQLTPYKAHLSTLNRTTNSEDTLYSSANGDGYSAVVDVSKLGDSLADGLVGYITIGVNRSATPAETTGGSVNVVGALPTVTPTPGAQDAAFALDASEGYFEKKR</sequence>
<dbReference type="AlphaFoldDB" id="A0A9P5KZ41"/>
<accession>A0A9P5KZ41</accession>
<dbReference type="EMBL" id="JAAOZQ010000024">
    <property type="protein sequence ID" value="KAF7526083.1"/>
    <property type="molecule type" value="Genomic_DNA"/>
</dbReference>
<evidence type="ECO:0000313" key="3">
    <source>
        <dbReference type="Proteomes" id="UP000701341"/>
    </source>
</evidence>
<keyword evidence="1" id="KW-0732">Signal</keyword>
<dbReference type="OrthoDB" id="121380at2759"/>
<gene>
    <name evidence="2" type="ORF">PCG10_004314</name>
</gene>